<gene>
    <name evidence="1" type="ORF">NDN08_001676</name>
</gene>
<protein>
    <recommendedName>
        <fullName evidence="3">Alanyl-transfer RNA synthetases family profile domain-containing protein</fullName>
    </recommendedName>
</protein>
<dbReference type="GO" id="GO:0004812">
    <property type="term" value="F:aminoacyl-tRNA ligase activity"/>
    <property type="evidence" value="ECO:0007669"/>
    <property type="project" value="InterPro"/>
</dbReference>
<dbReference type="InterPro" id="IPR051335">
    <property type="entry name" value="Alanyl-tRNA_Editing_Enzymes"/>
</dbReference>
<dbReference type="AlphaFoldDB" id="A0AAV8UVT8"/>
<name>A0AAV8UVT8_9RHOD</name>
<dbReference type="PANTHER" id="PTHR43462:SF2">
    <property type="entry name" value="THREONYL AND ALANYL TRNA SYNTHETASE SECOND ADDITIONAL DOMAIN-CONTAINING PROTEIN"/>
    <property type="match status" value="1"/>
</dbReference>
<sequence length="230" mass="25842">MTERLYFNDSYCFEASSLVTKAEFDTEKSEWSLVLDRTIFHPSGGGQPSDEGQISSHRVLSLATDKDLAIIRHNVACKEGASFSPGDLVFLKVDEVVRRRHARLHSAGHLMDVAVRKMGLMFEPSKAYHYPEGSYVEYHGSVPVEERELIAKKIMSVANETIQKTKDTDLVKSRVGEDGTRLVFLSSEDIGCPCGGTHVKHVKEIEHVTVTRLVKKKKFIRVCYSVTNLQ</sequence>
<comment type="caution">
    <text evidence="1">The sequence shown here is derived from an EMBL/GenBank/DDBJ whole genome shotgun (WGS) entry which is preliminary data.</text>
</comment>
<dbReference type="GO" id="GO:0043039">
    <property type="term" value="P:tRNA aminoacylation"/>
    <property type="evidence" value="ECO:0007669"/>
    <property type="project" value="InterPro"/>
</dbReference>
<keyword evidence="2" id="KW-1185">Reference proteome</keyword>
<organism evidence="1 2">
    <name type="scientific">Rhodosorus marinus</name>
    <dbReference type="NCBI Taxonomy" id="101924"/>
    <lineage>
        <taxon>Eukaryota</taxon>
        <taxon>Rhodophyta</taxon>
        <taxon>Stylonematophyceae</taxon>
        <taxon>Stylonematales</taxon>
        <taxon>Stylonemataceae</taxon>
        <taxon>Rhodosorus</taxon>
    </lineage>
</organism>
<dbReference type="InterPro" id="IPR018163">
    <property type="entry name" value="Thr/Ala-tRNA-synth_IIc_edit"/>
</dbReference>
<dbReference type="EMBL" id="JAMWBK010000005">
    <property type="protein sequence ID" value="KAJ8905167.1"/>
    <property type="molecule type" value="Genomic_DNA"/>
</dbReference>
<dbReference type="InterPro" id="IPR009000">
    <property type="entry name" value="Transl_B-barrel_sf"/>
</dbReference>
<accession>A0AAV8UVT8</accession>
<dbReference type="Gene3D" id="3.30.980.10">
    <property type="entry name" value="Threonyl-trna Synthetase, Chain A, domain 2"/>
    <property type="match status" value="1"/>
</dbReference>
<dbReference type="Proteomes" id="UP001157974">
    <property type="component" value="Unassembled WGS sequence"/>
</dbReference>
<reference evidence="1 2" key="1">
    <citation type="journal article" date="2023" name="Nat. Commun.">
        <title>Origin of minicircular mitochondrial genomes in red algae.</title>
        <authorList>
            <person name="Lee Y."/>
            <person name="Cho C.H."/>
            <person name="Lee Y.M."/>
            <person name="Park S.I."/>
            <person name="Yang J.H."/>
            <person name="West J.A."/>
            <person name="Bhattacharya D."/>
            <person name="Yoon H.S."/>
        </authorList>
    </citation>
    <scope>NUCLEOTIDE SEQUENCE [LARGE SCALE GENOMIC DNA]</scope>
    <source>
        <strain evidence="1 2">CCMP1338</strain>
        <tissue evidence="1">Whole cell</tissue>
    </source>
</reference>
<dbReference type="SUPFAM" id="SSF55186">
    <property type="entry name" value="ThrRS/AlaRS common domain"/>
    <property type="match status" value="1"/>
</dbReference>
<proteinExistence type="predicted"/>
<dbReference type="SUPFAM" id="SSF50447">
    <property type="entry name" value="Translation proteins"/>
    <property type="match status" value="1"/>
</dbReference>
<dbReference type="PANTHER" id="PTHR43462">
    <property type="entry name" value="ALANYL-TRNA EDITING PROTEIN"/>
    <property type="match status" value="1"/>
</dbReference>
<dbReference type="Gene3D" id="2.40.30.130">
    <property type="match status" value="1"/>
</dbReference>
<dbReference type="GO" id="GO:0005524">
    <property type="term" value="F:ATP binding"/>
    <property type="evidence" value="ECO:0007669"/>
    <property type="project" value="InterPro"/>
</dbReference>
<evidence type="ECO:0008006" key="3">
    <source>
        <dbReference type="Google" id="ProtNLM"/>
    </source>
</evidence>
<evidence type="ECO:0000313" key="1">
    <source>
        <dbReference type="EMBL" id="KAJ8905167.1"/>
    </source>
</evidence>
<evidence type="ECO:0000313" key="2">
    <source>
        <dbReference type="Proteomes" id="UP001157974"/>
    </source>
</evidence>